<dbReference type="InterPro" id="IPR043504">
    <property type="entry name" value="Peptidase_S1_PA_chymotrypsin"/>
</dbReference>
<dbReference type="PRINTS" id="PR00722">
    <property type="entry name" value="CHYMOTRYPSIN"/>
</dbReference>
<name>A0A2S6ZE56_9XANT</name>
<dbReference type="PANTHER" id="PTHR24250:SF50">
    <property type="entry name" value="PEPTIDASE S1 DOMAIN-CONTAINING PROTEIN"/>
    <property type="match status" value="1"/>
</dbReference>
<organism evidence="5 6">
    <name type="scientific">Xanthomonas theicola</name>
    <dbReference type="NCBI Taxonomy" id="56464"/>
    <lineage>
        <taxon>Bacteria</taxon>
        <taxon>Pseudomonadati</taxon>
        <taxon>Pseudomonadota</taxon>
        <taxon>Gammaproteobacteria</taxon>
        <taxon>Lysobacterales</taxon>
        <taxon>Lysobacteraceae</taxon>
        <taxon>Xanthomonas</taxon>
    </lineage>
</organism>
<dbReference type="InterPro" id="IPR001254">
    <property type="entry name" value="Trypsin_dom"/>
</dbReference>
<reference evidence="5 6" key="1">
    <citation type="submission" date="2016-08" db="EMBL/GenBank/DDBJ databases">
        <title>Evolution of the type three secretion system and type three effector repertoires in Xanthomonas.</title>
        <authorList>
            <person name="Merda D."/>
            <person name="Briand M."/>
            <person name="Bosis E."/>
            <person name="Rousseau C."/>
            <person name="Portier P."/>
            <person name="Jacques M.-A."/>
            <person name="Fischer-Le Saux M."/>
        </authorList>
    </citation>
    <scope>NUCLEOTIDE SEQUENCE [LARGE SCALE GENOMIC DNA]</scope>
    <source>
        <strain evidence="5 6">CFBP 4691</strain>
    </source>
</reference>
<dbReference type="AlphaFoldDB" id="A0A2S6ZE56"/>
<feature type="chain" id="PRO_5015754701" evidence="3">
    <location>
        <begin position="19"/>
        <end position="306"/>
    </location>
</feature>
<dbReference type="InterPro" id="IPR009003">
    <property type="entry name" value="Peptidase_S1_PA"/>
</dbReference>
<evidence type="ECO:0000256" key="3">
    <source>
        <dbReference type="SAM" id="SignalP"/>
    </source>
</evidence>
<dbReference type="GO" id="GO:0004252">
    <property type="term" value="F:serine-type endopeptidase activity"/>
    <property type="evidence" value="ECO:0007669"/>
    <property type="project" value="InterPro"/>
</dbReference>
<dbReference type="Proteomes" id="UP000239898">
    <property type="component" value="Unassembled WGS sequence"/>
</dbReference>
<evidence type="ECO:0000256" key="1">
    <source>
        <dbReference type="ARBA" id="ARBA00023157"/>
    </source>
</evidence>
<dbReference type="EMBL" id="MIGX01000054">
    <property type="protein sequence ID" value="PPT90522.1"/>
    <property type="molecule type" value="Genomic_DNA"/>
</dbReference>
<keyword evidence="6" id="KW-1185">Reference proteome</keyword>
<gene>
    <name evidence="5" type="ORF">XthCFBP4691_11910</name>
</gene>
<evidence type="ECO:0000313" key="6">
    <source>
        <dbReference type="Proteomes" id="UP000239898"/>
    </source>
</evidence>
<dbReference type="OrthoDB" id="267336at2"/>
<dbReference type="SUPFAM" id="SSF50494">
    <property type="entry name" value="Trypsin-like serine proteases"/>
    <property type="match status" value="1"/>
</dbReference>
<feature type="compositionally biased region" description="Polar residues" evidence="2">
    <location>
        <begin position="285"/>
        <end position="300"/>
    </location>
</feature>
<keyword evidence="3" id="KW-0732">Signal</keyword>
<proteinExistence type="predicted"/>
<dbReference type="SMART" id="SM00020">
    <property type="entry name" value="Tryp_SPc"/>
    <property type="match status" value="1"/>
</dbReference>
<feature type="domain" description="Peptidase S1" evidence="4">
    <location>
        <begin position="20"/>
        <end position="278"/>
    </location>
</feature>
<keyword evidence="1" id="KW-1015">Disulfide bond</keyword>
<dbReference type="InterPro" id="IPR001314">
    <property type="entry name" value="Peptidase_S1A"/>
</dbReference>
<dbReference type="Pfam" id="PF00089">
    <property type="entry name" value="Trypsin"/>
    <property type="match status" value="1"/>
</dbReference>
<sequence>MKWVLAFCLLVVSAAAGAVIIRADVEDAGYRVPTSALPALVDLPGEGQGVLIAPQWVVTAAHAAPMQRQGMDEQVSIGGAAREVKRVVTYPGYEKLPDRLIQEALSTGDLSKLAAFLASSNDIALIQLASPVTDVAPIALYRGDQEVGMTAELVGKGASGNGSAGQELRSPHRTVLRHAFNVIVGADQRYVWYRFDSPPSALPLEGITGSGDSGGPLLIGDGSSRRLIGLASWSKYPPDHPFWKTWTPDRPFVEGLYGQIVHAVRISRYIPWIESVISASAGPRPQQQAAEANSPSSAVATRTPDL</sequence>
<evidence type="ECO:0000313" key="5">
    <source>
        <dbReference type="EMBL" id="PPT90522.1"/>
    </source>
</evidence>
<protein>
    <submittedName>
        <fullName evidence="5">Trypsin</fullName>
    </submittedName>
</protein>
<accession>A0A2S6ZE56</accession>
<dbReference type="PROSITE" id="PS50240">
    <property type="entry name" value="TRYPSIN_DOM"/>
    <property type="match status" value="1"/>
</dbReference>
<dbReference type="PANTHER" id="PTHR24250">
    <property type="entry name" value="CHYMOTRYPSIN-RELATED"/>
    <property type="match status" value="1"/>
</dbReference>
<comment type="caution">
    <text evidence="5">The sequence shown here is derived from an EMBL/GenBank/DDBJ whole genome shotgun (WGS) entry which is preliminary data.</text>
</comment>
<evidence type="ECO:0000259" key="4">
    <source>
        <dbReference type="PROSITE" id="PS50240"/>
    </source>
</evidence>
<feature type="signal peptide" evidence="3">
    <location>
        <begin position="1"/>
        <end position="18"/>
    </location>
</feature>
<feature type="region of interest" description="Disordered" evidence="2">
    <location>
        <begin position="283"/>
        <end position="306"/>
    </location>
</feature>
<dbReference type="GO" id="GO:0006508">
    <property type="term" value="P:proteolysis"/>
    <property type="evidence" value="ECO:0007669"/>
    <property type="project" value="InterPro"/>
</dbReference>
<dbReference type="RefSeq" id="WP_128420623.1">
    <property type="nucleotide sequence ID" value="NZ_CP049017.1"/>
</dbReference>
<evidence type="ECO:0000256" key="2">
    <source>
        <dbReference type="SAM" id="MobiDB-lite"/>
    </source>
</evidence>
<dbReference type="Gene3D" id="2.40.10.10">
    <property type="entry name" value="Trypsin-like serine proteases"/>
    <property type="match status" value="1"/>
</dbReference>